<name>A0A835XT70_9CHLO</name>
<comment type="caution">
    <text evidence="4">The sequence shown here is derived from an EMBL/GenBank/DDBJ whole genome shotgun (WGS) entry which is preliminary data.</text>
</comment>
<evidence type="ECO:0000313" key="4">
    <source>
        <dbReference type="EMBL" id="KAG2489299.1"/>
    </source>
</evidence>
<evidence type="ECO:0000256" key="1">
    <source>
        <dbReference type="ARBA" id="ARBA00022737"/>
    </source>
</evidence>
<reference evidence="4" key="1">
    <citation type="journal article" date="2020" name="bioRxiv">
        <title>Comparative genomics of Chlamydomonas.</title>
        <authorList>
            <person name="Craig R.J."/>
            <person name="Hasan A.R."/>
            <person name="Ness R.W."/>
            <person name="Keightley P.D."/>
        </authorList>
    </citation>
    <scope>NUCLEOTIDE SEQUENCE</scope>
    <source>
        <strain evidence="4">CCAP 11/70</strain>
    </source>
</reference>
<dbReference type="PANTHER" id="PTHR44943:SF8">
    <property type="entry name" value="TPR REPEAT-CONTAINING PROTEIN MJ0263"/>
    <property type="match status" value="1"/>
</dbReference>
<dbReference type="Pfam" id="PF21033">
    <property type="entry name" value="RMD1-3"/>
    <property type="match status" value="1"/>
</dbReference>
<dbReference type="EMBL" id="JAEHOE010000074">
    <property type="protein sequence ID" value="KAG2489299.1"/>
    <property type="molecule type" value="Genomic_DNA"/>
</dbReference>
<dbReference type="PROSITE" id="PS50005">
    <property type="entry name" value="TPR"/>
    <property type="match status" value="2"/>
</dbReference>
<evidence type="ECO:0000256" key="2">
    <source>
        <dbReference type="ARBA" id="ARBA00022803"/>
    </source>
</evidence>
<dbReference type="Gene3D" id="1.25.40.10">
    <property type="entry name" value="Tetratricopeptide repeat domain"/>
    <property type="match status" value="2"/>
</dbReference>
<feature type="repeat" description="TPR" evidence="3">
    <location>
        <begin position="326"/>
        <end position="359"/>
    </location>
</feature>
<dbReference type="InterPro" id="IPR049039">
    <property type="entry name" value="RMD1-3_a_helical_rpt"/>
</dbReference>
<dbReference type="SUPFAM" id="SSF48452">
    <property type="entry name" value="TPR-like"/>
    <property type="match status" value="1"/>
</dbReference>
<accession>A0A835XT70</accession>
<dbReference type="InterPro" id="IPR051685">
    <property type="entry name" value="Ycf3/AcsC/BcsC/TPR_MFPF"/>
</dbReference>
<evidence type="ECO:0000313" key="5">
    <source>
        <dbReference type="Proteomes" id="UP000612055"/>
    </source>
</evidence>
<dbReference type="OrthoDB" id="512473at2759"/>
<gene>
    <name evidence="4" type="ORF">HYH03_012131</name>
</gene>
<dbReference type="InterPro" id="IPR011990">
    <property type="entry name" value="TPR-like_helical_dom_sf"/>
</dbReference>
<evidence type="ECO:0000256" key="3">
    <source>
        <dbReference type="PROSITE-ProRule" id="PRU00339"/>
    </source>
</evidence>
<keyword evidence="1" id="KW-0677">Repeat</keyword>
<dbReference type="PANTHER" id="PTHR44943">
    <property type="entry name" value="CELLULOSE SYNTHASE OPERON PROTEIN C"/>
    <property type="match status" value="1"/>
</dbReference>
<dbReference type="AlphaFoldDB" id="A0A835XT70"/>
<dbReference type="Proteomes" id="UP000612055">
    <property type="component" value="Unassembled WGS sequence"/>
</dbReference>
<organism evidence="4 5">
    <name type="scientific">Edaphochlamys debaryana</name>
    <dbReference type="NCBI Taxonomy" id="47281"/>
    <lineage>
        <taxon>Eukaryota</taxon>
        <taxon>Viridiplantae</taxon>
        <taxon>Chlorophyta</taxon>
        <taxon>core chlorophytes</taxon>
        <taxon>Chlorophyceae</taxon>
        <taxon>CS clade</taxon>
        <taxon>Chlamydomonadales</taxon>
        <taxon>Chlamydomonadales incertae sedis</taxon>
        <taxon>Edaphochlamys</taxon>
    </lineage>
</organism>
<feature type="repeat" description="TPR" evidence="3">
    <location>
        <begin position="147"/>
        <end position="180"/>
    </location>
</feature>
<sequence length="402" mass="44306">MTTWRQSSNAQASCSGCVAAPARLSGRGSLPLAWAHQPKGAKVIASATALLDDASFRVAPRRQQQLPRAVQHFLNLPSGIPHPEEAVRAVQVHLLARIGFLMRAHQALRQHLAQWRPFRRTPLHVDAAGVVHATAAAAAHHTAKHHANRWADQGLAAERALDFDEAIRCFERAVESEPDSAEYWARLSKLHSDRSFMPNTSVSRQVELQKKAIEIGQKATEADPASAWGLVATCVSRGRLALHSDNRTKVSLARQAQDDVHRALQLEPDNDVAHHLLGRWNYEMASVNAVVRTIIQMIYGTALMAGSYKEAALCFENATRLRPDMVIHRVELGRTYVRLGRLEEAARHLEESLLLDEPDINAVLVRQDAVALLAKIRGNAKPKAEALAVEERGAKDGDDKEA</sequence>
<protein>
    <submittedName>
        <fullName evidence="4">Uncharacterized protein</fullName>
    </submittedName>
</protein>
<keyword evidence="2 3" id="KW-0802">TPR repeat</keyword>
<keyword evidence="5" id="KW-1185">Reference proteome</keyword>
<dbReference type="SMART" id="SM00028">
    <property type="entry name" value="TPR"/>
    <property type="match status" value="2"/>
</dbReference>
<proteinExistence type="predicted"/>
<dbReference type="InterPro" id="IPR019734">
    <property type="entry name" value="TPR_rpt"/>
</dbReference>